<protein>
    <submittedName>
        <fullName evidence="1">HEAT repeat-containing protein</fullName>
    </submittedName>
</protein>
<reference evidence="2" key="1">
    <citation type="submission" date="2016-10" db="EMBL/GenBank/DDBJ databases">
        <authorList>
            <person name="Varghese N."/>
            <person name="Submissions S."/>
        </authorList>
    </citation>
    <scope>NUCLEOTIDE SEQUENCE [LARGE SCALE GENOMIC DNA]</scope>
    <source>
        <strain evidence="2">DSM 45789</strain>
    </source>
</reference>
<dbReference type="PANTHER" id="PTHR12697:SF5">
    <property type="entry name" value="DEOXYHYPUSINE HYDROXYLASE"/>
    <property type="match status" value="1"/>
</dbReference>
<evidence type="ECO:0000313" key="1">
    <source>
        <dbReference type="EMBL" id="SFS64009.1"/>
    </source>
</evidence>
<proteinExistence type="predicted"/>
<dbReference type="InterPro" id="IPR011989">
    <property type="entry name" value="ARM-like"/>
</dbReference>
<gene>
    <name evidence="1" type="ORF">SAMN05444972_10587</name>
</gene>
<dbReference type="Gene3D" id="1.25.10.10">
    <property type="entry name" value="Leucine-rich Repeat Variant"/>
    <property type="match status" value="1"/>
</dbReference>
<dbReference type="PANTHER" id="PTHR12697">
    <property type="entry name" value="PBS LYASE HEAT-LIKE PROTEIN"/>
    <property type="match status" value="1"/>
</dbReference>
<dbReference type="GO" id="GO:0016491">
    <property type="term" value="F:oxidoreductase activity"/>
    <property type="evidence" value="ECO:0007669"/>
    <property type="project" value="TreeGrafter"/>
</dbReference>
<dbReference type="EMBL" id="FPAA01000005">
    <property type="protein sequence ID" value="SFS64009.1"/>
    <property type="molecule type" value="Genomic_DNA"/>
</dbReference>
<dbReference type="InterPro" id="IPR016024">
    <property type="entry name" value="ARM-type_fold"/>
</dbReference>
<dbReference type="OrthoDB" id="2060095at2"/>
<dbReference type="AlphaFoldDB" id="A0A1I6RH11"/>
<organism evidence="1 2">
    <name type="scientific">Marininema halotolerans</name>
    <dbReference type="NCBI Taxonomy" id="1155944"/>
    <lineage>
        <taxon>Bacteria</taxon>
        <taxon>Bacillati</taxon>
        <taxon>Bacillota</taxon>
        <taxon>Bacilli</taxon>
        <taxon>Bacillales</taxon>
        <taxon>Thermoactinomycetaceae</taxon>
        <taxon>Marininema</taxon>
    </lineage>
</organism>
<accession>A0A1I6RH11</accession>
<name>A0A1I6RH11_9BACL</name>
<keyword evidence="2" id="KW-1185">Reference proteome</keyword>
<sequence>MIVVPREGIYTRSYPEVQAQFRIPFQLFAKWIRKKRSFPIRVVVYLYKEDWIINRSGEEVAGLFFAPYDKNEEPYIKVATGDFNSIDSDCEEGMGIYAYLQVFAHEVVHYEQWLHDHPFDEEEADSKSEKMVDEFIDDMCNDIEDMTEHVTQRNLNKLVTLFDSKILDLQLAVIDALSYFNCYHRAKKLLLQCTQSRNLKVRSYSFCALINFAGNDVVEASIKGLKDAEEMVRIFAAQCLGFTAQGNYSAIQHLIAALSDTCANVRGYAGASLGKLGAHSSTHELRKSAACEPSDHARLRMHYGLFCLGDKHMLSSIFFFLSHHDSAVRMTAVDYLGDIAMVADNREIVHQLKLRLINERDEDIINEIQNVIRANDFT</sequence>
<dbReference type="SUPFAM" id="SSF48371">
    <property type="entry name" value="ARM repeat"/>
    <property type="match status" value="1"/>
</dbReference>
<dbReference type="RefSeq" id="WP_091836332.1">
    <property type="nucleotide sequence ID" value="NZ_FPAA01000005.1"/>
</dbReference>
<dbReference type="Proteomes" id="UP000198660">
    <property type="component" value="Unassembled WGS sequence"/>
</dbReference>
<dbReference type="Pfam" id="PF13646">
    <property type="entry name" value="HEAT_2"/>
    <property type="match status" value="1"/>
</dbReference>
<evidence type="ECO:0000313" key="2">
    <source>
        <dbReference type="Proteomes" id="UP000198660"/>
    </source>
</evidence>